<dbReference type="AlphaFoldDB" id="A0A5B8SQH3"/>
<dbReference type="InterPro" id="IPR002397">
    <property type="entry name" value="Cyt_P450_B"/>
</dbReference>
<organism evidence="2 3">
    <name type="scientific">Pistricoccus aurantiacus</name>
    <dbReference type="NCBI Taxonomy" id="1883414"/>
    <lineage>
        <taxon>Bacteria</taxon>
        <taxon>Pseudomonadati</taxon>
        <taxon>Pseudomonadota</taxon>
        <taxon>Gammaproteobacteria</taxon>
        <taxon>Oceanospirillales</taxon>
        <taxon>Halomonadaceae</taxon>
        <taxon>Pistricoccus</taxon>
    </lineage>
</organism>
<evidence type="ECO:0000256" key="1">
    <source>
        <dbReference type="ARBA" id="ARBA00010617"/>
    </source>
</evidence>
<gene>
    <name evidence="2" type="ORF">FGL86_03425</name>
</gene>
<dbReference type="CDD" id="cd11079">
    <property type="entry name" value="Cyp_unk"/>
    <property type="match status" value="1"/>
</dbReference>
<comment type="similarity">
    <text evidence="1">Belongs to the cytochrome P450 family.</text>
</comment>
<dbReference type="GO" id="GO:0020037">
    <property type="term" value="F:heme binding"/>
    <property type="evidence" value="ECO:0007669"/>
    <property type="project" value="InterPro"/>
</dbReference>
<evidence type="ECO:0000313" key="3">
    <source>
        <dbReference type="Proteomes" id="UP000321272"/>
    </source>
</evidence>
<dbReference type="Pfam" id="PF00067">
    <property type="entry name" value="p450"/>
    <property type="match status" value="1"/>
</dbReference>
<dbReference type="SUPFAM" id="SSF48264">
    <property type="entry name" value="Cytochrome P450"/>
    <property type="match status" value="1"/>
</dbReference>
<protein>
    <submittedName>
        <fullName evidence="2">Cytochrome P450</fullName>
    </submittedName>
</protein>
<accession>A0A5B8SQH3</accession>
<proteinExistence type="inferred from homology"/>
<reference evidence="2 3" key="1">
    <citation type="submission" date="2019-06" db="EMBL/GenBank/DDBJ databases">
        <title>Genome analyses of bacteria isolated from kimchi.</title>
        <authorList>
            <person name="Lee S."/>
            <person name="Ahn S."/>
            <person name="Roh S."/>
        </authorList>
    </citation>
    <scope>NUCLEOTIDE SEQUENCE [LARGE SCALE GENOMIC DNA]</scope>
    <source>
        <strain evidence="2 3">CBA4606</strain>
    </source>
</reference>
<dbReference type="OrthoDB" id="4258484at2"/>
<dbReference type="EMBL" id="CP042382">
    <property type="protein sequence ID" value="QEA38217.1"/>
    <property type="molecule type" value="Genomic_DNA"/>
</dbReference>
<dbReference type="KEGG" id="paur:FGL86_03425"/>
<dbReference type="RefSeq" id="WP_147183285.1">
    <property type="nucleotide sequence ID" value="NZ_CP042382.1"/>
</dbReference>
<dbReference type="Proteomes" id="UP000321272">
    <property type="component" value="Chromosome"/>
</dbReference>
<dbReference type="InterPro" id="IPR001128">
    <property type="entry name" value="Cyt_P450"/>
</dbReference>
<dbReference type="GO" id="GO:0004497">
    <property type="term" value="F:monooxygenase activity"/>
    <property type="evidence" value="ECO:0007669"/>
    <property type="project" value="InterPro"/>
</dbReference>
<dbReference type="PANTHER" id="PTHR46696">
    <property type="entry name" value="P450, PUTATIVE (EUROFUNG)-RELATED"/>
    <property type="match status" value="1"/>
</dbReference>
<name>A0A5B8SQH3_9GAMM</name>
<dbReference type="InterPro" id="IPR036396">
    <property type="entry name" value="Cyt_P450_sf"/>
</dbReference>
<dbReference type="PRINTS" id="PR00359">
    <property type="entry name" value="BP450"/>
</dbReference>
<dbReference type="GO" id="GO:0005506">
    <property type="term" value="F:iron ion binding"/>
    <property type="evidence" value="ECO:0007669"/>
    <property type="project" value="InterPro"/>
</dbReference>
<dbReference type="GO" id="GO:0016705">
    <property type="term" value="F:oxidoreductase activity, acting on paired donors, with incorporation or reduction of molecular oxygen"/>
    <property type="evidence" value="ECO:0007669"/>
    <property type="project" value="InterPro"/>
</dbReference>
<sequence>MSDTAPADWDPRSPKVLDNQIQAYDEMRHRCPVAYSDYLLWSLFRHEDVMRALTDHETFSNGASRHLSIPNAMDPPEHTPYRRIVEKYFTQEHIDEFEPVCRANTEALFDDLPPEGDIEVMSALAQPFAVRNQCAFMGWPDSLREPLRQWIGKNHRATRAGDRQAMSKIALEFDGYISEQLILRREAGEEAPPDATTRLLHEKVEGRWLSDEEIVSIIRNWTVGELGTIAASVGILIHYLAAHPELQEALRQGHENLPEAIDEILRIHAPLISNRRITTRAVTIGGREIPAGERLSVIWASANRDEDVFGDPDEFQPQRNRDNNLLYGAGLHVCPGAPLARLELQVFMETLLAKVRHIELSPDTTPERAQFPASGFASLPVRVQRG</sequence>
<keyword evidence="3" id="KW-1185">Reference proteome</keyword>
<dbReference type="Gene3D" id="1.10.630.10">
    <property type="entry name" value="Cytochrome P450"/>
    <property type="match status" value="1"/>
</dbReference>
<dbReference type="PANTHER" id="PTHR46696:SF6">
    <property type="entry name" value="P450, PUTATIVE (EUROFUNG)-RELATED"/>
    <property type="match status" value="1"/>
</dbReference>
<evidence type="ECO:0000313" key="2">
    <source>
        <dbReference type="EMBL" id="QEA38217.1"/>
    </source>
</evidence>